<dbReference type="InterPro" id="IPR007470">
    <property type="entry name" value="HemX"/>
</dbReference>
<gene>
    <name evidence="4" type="ORF">QE440_002435</name>
</gene>
<keyword evidence="4" id="KW-0808">Transferase</keyword>
<feature type="coiled-coil region" evidence="1">
    <location>
        <begin position="72"/>
        <end position="99"/>
    </location>
</feature>
<sequence length="391" mass="42963">MSETQAPRADDVSPDPVVTAATPPPASPPASARRKGAGKASGLALLALLVAAGGLGLGGWSVWQLQQVRQAEQSSAAQAEDLRTQLRQLETRNQALSADLARLPSASDLEERRRQLIALQGDQQHLAEQFKEVVGQSRQAWRLTEAEHLLRMATLRMVALQDVPSAQNLLQGVDDILKAQNDPAAFAARQQIANAQQTLRQLPDLDRTGLFVQLASLRNQVQSLEPLPPRFSTTVADQPGVEKPALPPSSTLQQWWQDFRQRISSYFRIDFSADQPIRPLLAEESLAQVRLAMSLALEQAQWAVLNGNQEVYRLSIEQAEDVLAGYFNNQNPDSRAVKLRLQELAERPVTFEAPDLTPALTALQAYIAQRQQIQPNIQSNNAAGAAQENRP</sequence>
<dbReference type="RefSeq" id="WP_309758638.1">
    <property type="nucleotide sequence ID" value="NZ_JAVJAF010000001.1"/>
</dbReference>
<dbReference type="EMBL" id="JAVJAF010000001">
    <property type="protein sequence ID" value="MDR6234694.1"/>
    <property type="molecule type" value="Genomic_DNA"/>
</dbReference>
<dbReference type="AlphaFoldDB" id="A0AAJ2BI40"/>
<proteinExistence type="predicted"/>
<protein>
    <submittedName>
        <fullName evidence="4">Uroporphyrin-3 C-methyltransferase</fullName>
        <ecNumber evidence="4">2.1.1.107</ecNumber>
    </submittedName>
</protein>
<reference evidence="4" key="1">
    <citation type="submission" date="2023-08" db="EMBL/GenBank/DDBJ databases">
        <title>Functional and genomic diversity of the sorghum phyllosphere microbiome.</title>
        <authorList>
            <person name="Shade A."/>
        </authorList>
    </citation>
    <scope>NUCLEOTIDE SEQUENCE</scope>
    <source>
        <strain evidence="4">SORGH_AS_0201</strain>
    </source>
</reference>
<keyword evidence="4" id="KW-0489">Methyltransferase</keyword>
<evidence type="ECO:0000313" key="5">
    <source>
        <dbReference type="Proteomes" id="UP001268036"/>
    </source>
</evidence>
<keyword evidence="3" id="KW-0472">Membrane</keyword>
<evidence type="ECO:0000256" key="3">
    <source>
        <dbReference type="SAM" id="Phobius"/>
    </source>
</evidence>
<keyword evidence="1" id="KW-0175">Coiled coil</keyword>
<evidence type="ECO:0000256" key="2">
    <source>
        <dbReference type="SAM" id="MobiDB-lite"/>
    </source>
</evidence>
<dbReference type="Proteomes" id="UP001268036">
    <property type="component" value="Unassembled WGS sequence"/>
</dbReference>
<dbReference type="GO" id="GO:0032259">
    <property type="term" value="P:methylation"/>
    <property type="evidence" value="ECO:0007669"/>
    <property type="project" value="UniProtKB-KW"/>
</dbReference>
<feature type="transmembrane region" description="Helical" evidence="3">
    <location>
        <begin position="43"/>
        <end position="63"/>
    </location>
</feature>
<name>A0AAJ2BI40_9PSED</name>
<dbReference type="PANTHER" id="PTHR38043">
    <property type="entry name" value="PROTEIN HEMX"/>
    <property type="match status" value="1"/>
</dbReference>
<organism evidence="4 5">
    <name type="scientific">Pseudomonas oryzihabitans</name>
    <dbReference type="NCBI Taxonomy" id="47885"/>
    <lineage>
        <taxon>Bacteria</taxon>
        <taxon>Pseudomonadati</taxon>
        <taxon>Pseudomonadota</taxon>
        <taxon>Gammaproteobacteria</taxon>
        <taxon>Pseudomonadales</taxon>
        <taxon>Pseudomonadaceae</taxon>
        <taxon>Pseudomonas</taxon>
    </lineage>
</organism>
<accession>A0AAJ2BI40</accession>
<dbReference type="GO" id="GO:0004851">
    <property type="term" value="F:uroporphyrin-III C-methyltransferase activity"/>
    <property type="evidence" value="ECO:0007669"/>
    <property type="project" value="UniProtKB-EC"/>
</dbReference>
<evidence type="ECO:0000313" key="4">
    <source>
        <dbReference type="EMBL" id="MDR6234694.1"/>
    </source>
</evidence>
<dbReference type="PANTHER" id="PTHR38043:SF1">
    <property type="entry name" value="PROTEIN HEMX"/>
    <property type="match status" value="1"/>
</dbReference>
<keyword evidence="3" id="KW-1133">Transmembrane helix</keyword>
<comment type="caution">
    <text evidence="4">The sequence shown here is derived from an EMBL/GenBank/DDBJ whole genome shotgun (WGS) entry which is preliminary data.</text>
</comment>
<keyword evidence="3" id="KW-0812">Transmembrane</keyword>
<dbReference type="Pfam" id="PF04375">
    <property type="entry name" value="HemX"/>
    <property type="match status" value="1"/>
</dbReference>
<evidence type="ECO:0000256" key="1">
    <source>
        <dbReference type="SAM" id="Coils"/>
    </source>
</evidence>
<feature type="region of interest" description="Disordered" evidence="2">
    <location>
        <begin position="1"/>
        <end position="35"/>
    </location>
</feature>
<dbReference type="EC" id="2.1.1.107" evidence="4"/>